<accession>A0A6A6EFX9</accession>
<feature type="compositionally biased region" description="Basic residues" evidence="1">
    <location>
        <begin position="494"/>
        <end position="505"/>
    </location>
</feature>
<dbReference type="InterPro" id="IPR052469">
    <property type="entry name" value="MEIOB"/>
</dbReference>
<dbReference type="GO" id="GO:0008310">
    <property type="term" value="F:single-stranded DNA 3'-5' DNA exonuclease activity"/>
    <property type="evidence" value="ECO:0007669"/>
    <property type="project" value="TreeGrafter"/>
</dbReference>
<keyword evidence="3" id="KW-1185">Reference proteome</keyword>
<name>A0A6A6EFX9_9PEZI</name>
<dbReference type="PANTHER" id="PTHR21166:SF2">
    <property type="entry name" value="CELL DIVISION CONTROL PROTEIN 24 OB DOMAIN-CONTAINING PROTEIN-RELATED"/>
    <property type="match status" value="1"/>
</dbReference>
<dbReference type="GO" id="GO:0000712">
    <property type="term" value="P:resolution of meiotic recombination intermediates"/>
    <property type="evidence" value="ECO:0007669"/>
    <property type="project" value="TreeGrafter"/>
</dbReference>
<feature type="compositionally biased region" description="Low complexity" evidence="1">
    <location>
        <begin position="1"/>
        <end position="31"/>
    </location>
</feature>
<feature type="region of interest" description="Disordered" evidence="1">
    <location>
        <begin position="494"/>
        <end position="537"/>
    </location>
</feature>
<dbReference type="SUPFAM" id="SSF50249">
    <property type="entry name" value="Nucleic acid-binding proteins"/>
    <property type="match status" value="2"/>
</dbReference>
<reference evidence="2" key="1">
    <citation type="journal article" date="2020" name="Stud. Mycol.">
        <title>101 Dothideomycetes genomes: a test case for predicting lifestyles and emergence of pathogens.</title>
        <authorList>
            <person name="Haridas S."/>
            <person name="Albert R."/>
            <person name="Binder M."/>
            <person name="Bloem J."/>
            <person name="Labutti K."/>
            <person name="Salamov A."/>
            <person name="Andreopoulos B."/>
            <person name="Baker S."/>
            <person name="Barry K."/>
            <person name="Bills G."/>
            <person name="Bluhm B."/>
            <person name="Cannon C."/>
            <person name="Castanera R."/>
            <person name="Culley D."/>
            <person name="Daum C."/>
            <person name="Ezra D."/>
            <person name="Gonzalez J."/>
            <person name="Henrissat B."/>
            <person name="Kuo A."/>
            <person name="Liang C."/>
            <person name="Lipzen A."/>
            <person name="Lutzoni F."/>
            <person name="Magnuson J."/>
            <person name="Mondo S."/>
            <person name="Nolan M."/>
            <person name="Ohm R."/>
            <person name="Pangilinan J."/>
            <person name="Park H.-J."/>
            <person name="Ramirez L."/>
            <person name="Alfaro M."/>
            <person name="Sun H."/>
            <person name="Tritt A."/>
            <person name="Yoshinaga Y."/>
            <person name="Zwiers L.-H."/>
            <person name="Turgeon B."/>
            <person name="Goodwin S."/>
            <person name="Spatafora J."/>
            <person name="Crous P."/>
            <person name="Grigoriev I."/>
        </authorList>
    </citation>
    <scope>NUCLEOTIDE SEQUENCE</scope>
    <source>
        <strain evidence="2">CBS 207.26</strain>
    </source>
</reference>
<protein>
    <recommendedName>
        <fullName evidence="4">Nucleic acid-binding protein</fullName>
    </recommendedName>
</protein>
<feature type="compositionally biased region" description="Basic and acidic residues" evidence="1">
    <location>
        <begin position="506"/>
        <end position="533"/>
    </location>
</feature>
<dbReference type="PANTHER" id="PTHR21166">
    <property type="entry name" value="CELL DIVISION CONTROL PROTEIN 24 OB DOMAIN-CONTAINING PROTEIN-RELATED"/>
    <property type="match status" value="1"/>
</dbReference>
<dbReference type="Proteomes" id="UP000800200">
    <property type="component" value="Unassembled WGS sequence"/>
</dbReference>
<dbReference type="GO" id="GO:0003697">
    <property type="term" value="F:single-stranded DNA binding"/>
    <property type="evidence" value="ECO:0007669"/>
    <property type="project" value="TreeGrafter"/>
</dbReference>
<dbReference type="EMBL" id="ML994619">
    <property type="protein sequence ID" value="KAF2190203.1"/>
    <property type="molecule type" value="Genomic_DNA"/>
</dbReference>
<dbReference type="OrthoDB" id="3248508at2759"/>
<evidence type="ECO:0008006" key="4">
    <source>
        <dbReference type="Google" id="ProtNLM"/>
    </source>
</evidence>
<dbReference type="AlphaFoldDB" id="A0A6A6EFX9"/>
<evidence type="ECO:0000256" key="1">
    <source>
        <dbReference type="SAM" id="MobiDB-lite"/>
    </source>
</evidence>
<organism evidence="2 3">
    <name type="scientific">Zopfia rhizophila CBS 207.26</name>
    <dbReference type="NCBI Taxonomy" id="1314779"/>
    <lineage>
        <taxon>Eukaryota</taxon>
        <taxon>Fungi</taxon>
        <taxon>Dikarya</taxon>
        <taxon>Ascomycota</taxon>
        <taxon>Pezizomycotina</taxon>
        <taxon>Dothideomycetes</taxon>
        <taxon>Dothideomycetes incertae sedis</taxon>
        <taxon>Zopfiaceae</taxon>
        <taxon>Zopfia</taxon>
    </lineage>
</organism>
<gene>
    <name evidence="2" type="ORF">K469DRAFT_25482</name>
</gene>
<proteinExistence type="predicted"/>
<sequence length="551" mass="60881">MAPQFPSIQSFFSSSPSKSSSSSLPQPAPSSGTEPGDGFTAEEIEAVLHPPSHQWTPTQEYKETDIGAIEPGPKCITFMGRTVNFYDMVTPSKRPLAAKGCLKLIVADDTGALTVRLWYANIEYKLRLGQLVSIWTVHVSHGEHGSLAPSTAPLFTSIFPERERSCHIMAHEDSDDGTMCKRPYGCKDAQALPGLMTIKDFADGGYDVDDCKVLVCVKSIRARRKYTNKKGISSELINIGIFDDTAEATLTLWGITCASASSWQPSHTVLLISTPGWRIDRKANLSLNANTRVDIDPNVSDAVWLRSFVQRLTKKEHVNPPYPEGVFDTEAAETSPVRMLYNLADIDNFARANPREKCTGYISVLITDLNIVSLYQRNMLLCTECCGIPLYANSVIAKCKQCEKPIPLRINPRILGPIIDETGQINTGKLIFSATAWEQLLGRAPEQLVETDIEVLKYLEQRLLFLRVSLGFGWCLEGTEPEAVVIEGAGKENKGRKKGRKRKKGGQSEDEAKEKEKGKEKVEDPKTNEKKIVGGDGVGEVGRLCIWCVKR</sequence>
<dbReference type="InterPro" id="IPR012340">
    <property type="entry name" value="NA-bd_OB-fold"/>
</dbReference>
<evidence type="ECO:0000313" key="3">
    <source>
        <dbReference type="Proteomes" id="UP000800200"/>
    </source>
</evidence>
<dbReference type="Gene3D" id="2.40.50.140">
    <property type="entry name" value="Nucleic acid-binding proteins"/>
    <property type="match status" value="1"/>
</dbReference>
<evidence type="ECO:0000313" key="2">
    <source>
        <dbReference type="EMBL" id="KAF2190203.1"/>
    </source>
</evidence>
<feature type="region of interest" description="Disordered" evidence="1">
    <location>
        <begin position="1"/>
        <end position="42"/>
    </location>
</feature>